<protein>
    <submittedName>
        <fullName evidence="1">Uncharacterized protein</fullName>
    </submittedName>
</protein>
<dbReference type="EMBL" id="LT607752">
    <property type="protein sequence ID" value="SCG80232.1"/>
    <property type="molecule type" value="Genomic_DNA"/>
</dbReference>
<evidence type="ECO:0000313" key="1">
    <source>
        <dbReference type="EMBL" id="SCG80232.1"/>
    </source>
</evidence>
<dbReference type="Proteomes" id="UP000198226">
    <property type="component" value="Chromosome I"/>
</dbReference>
<dbReference type="RefSeq" id="WP_157517649.1">
    <property type="nucleotide sequence ID" value="NZ_LRMV01000224.1"/>
</dbReference>
<dbReference type="AlphaFoldDB" id="A0A1C5KBS0"/>
<name>A0A1C5KBS0_9ACTN</name>
<evidence type="ECO:0000313" key="2">
    <source>
        <dbReference type="Proteomes" id="UP000198226"/>
    </source>
</evidence>
<reference evidence="2" key="1">
    <citation type="submission" date="2016-06" db="EMBL/GenBank/DDBJ databases">
        <authorList>
            <person name="Varghese N."/>
            <person name="Submissions Spin"/>
        </authorList>
    </citation>
    <scope>NUCLEOTIDE SEQUENCE [LARGE SCALE GENOMIC DNA]</scope>
    <source>
        <strain evidence="2">DSM 44983</strain>
    </source>
</reference>
<proteinExistence type="predicted"/>
<accession>A0A1C5KBS0</accession>
<keyword evidence="2" id="KW-1185">Reference proteome</keyword>
<sequence>MAKEAVGKTLDVRIWLDLTGGGHANEPRMRRVVEKIRQAALDAAEEESLSVQEVGGDWTFYYQQSWDDIAPLKKRATKAQSAG</sequence>
<dbReference type="OrthoDB" id="9937474at2"/>
<gene>
    <name evidence="1" type="ORF">GA0070623_4961</name>
</gene>
<organism evidence="1 2">
    <name type="scientific">Micromonospora rifamycinica</name>
    <dbReference type="NCBI Taxonomy" id="291594"/>
    <lineage>
        <taxon>Bacteria</taxon>
        <taxon>Bacillati</taxon>
        <taxon>Actinomycetota</taxon>
        <taxon>Actinomycetes</taxon>
        <taxon>Micromonosporales</taxon>
        <taxon>Micromonosporaceae</taxon>
        <taxon>Micromonospora</taxon>
    </lineage>
</organism>